<name>A0A0F5J812_9BACT</name>
<reference evidence="1 2" key="1">
    <citation type="submission" date="2013-04" db="EMBL/GenBank/DDBJ databases">
        <title>The Genome Sequence of Parabacteroides goldsteinii DSM 19448.</title>
        <authorList>
            <consortium name="The Broad Institute Genomics Platform"/>
            <person name="Earl A."/>
            <person name="Ward D."/>
            <person name="Feldgarden M."/>
            <person name="Gevers D."/>
            <person name="Martens E."/>
            <person name="Sakamoto M."/>
            <person name="Benno Y."/>
            <person name="Song Y."/>
            <person name="Liu C."/>
            <person name="Lee J."/>
            <person name="Bolanos M."/>
            <person name="Vaisanen M.L."/>
            <person name="Finegold S.M."/>
            <person name="Walker B."/>
            <person name="Young S."/>
            <person name="Zeng Q."/>
            <person name="Gargeya S."/>
            <person name="Fitzgerald M."/>
            <person name="Haas B."/>
            <person name="Abouelleil A."/>
            <person name="Allen A.W."/>
            <person name="Alvarado L."/>
            <person name="Arachchi H.M."/>
            <person name="Berlin A.M."/>
            <person name="Chapman S.B."/>
            <person name="Gainer-Dewar J."/>
            <person name="Goldberg J."/>
            <person name="Griggs A."/>
            <person name="Gujja S."/>
            <person name="Hansen M."/>
            <person name="Howarth C."/>
            <person name="Imamovic A."/>
            <person name="Ireland A."/>
            <person name="Larimer J."/>
            <person name="McCowan C."/>
            <person name="Murphy C."/>
            <person name="Pearson M."/>
            <person name="Poon T.W."/>
            <person name="Priest M."/>
            <person name="Roberts A."/>
            <person name="Saif S."/>
            <person name="Shea T."/>
            <person name="Sisk P."/>
            <person name="Sykes S."/>
            <person name="Wortman J."/>
            <person name="Nusbaum C."/>
            <person name="Birren B."/>
        </authorList>
    </citation>
    <scope>NUCLEOTIDE SEQUENCE [LARGE SCALE GENOMIC DNA]</scope>
    <source>
        <strain evidence="1 2">DSM 19448</strain>
    </source>
</reference>
<proteinExistence type="predicted"/>
<accession>A0A0F5J812</accession>
<evidence type="ECO:0000313" key="1">
    <source>
        <dbReference type="EMBL" id="KKB53537.1"/>
    </source>
</evidence>
<dbReference type="PANTHER" id="PTHR36849">
    <property type="entry name" value="CYTOPLASMIC PROTEIN-RELATED"/>
    <property type="match status" value="1"/>
</dbReference>
<dbReference type="PATRIC" id="fig|927665.4.peg.3167"/>
<protein>
    <recommendedName>
        <fullName evidence="3">MarR family transcriptional regulator</fullName>
    </recommendedName>
</protein>
<evidence type="ECO:0000313" key="2">
    <source>
        <dbReference type="Proteomes" id="UP000033047"/>
    </source>
</evidence>
<dbReference type="PANTHER" id="PTHR36849:SF1">
    <property type="entry name" value="CYTOPLASMIC PROTEIN"/>
    <property type="match status" value="1"/>
</dbReference>
<dbReference type="HOGENOM" id="CLU_137928_1_0_10"/>
<comment type="caution">
    <text evidence="1">The sequence shown here is derived from an EMBL/GenBank/DDBJ whole genome shotgun (WGS) entry which is preliminary data.</text>
</comment>
<dbReference type="Pfam" id="PF22752">
    <property type="entry name" value="DUF488-N3i"/>
    <property type="match status" value="1"/>
</dbReference>
<dbReference type="RefSeq" id="WP_007652892.1">
    <property type="nucleotide sequence ID" value="NZ_KQ033913.1"/>
</dbReference>
<evidence type="ECO:0008006" key="3">
    <source>
        <dbReference type="Google" id="ProtNLM"/>
    </source>
</evidence>
<dbReference type="GeneID" id="69979603"/>
<organism evidence="1 2">
    <name type="scientific">Parabacteroides goldsteinii DSM 19448 = WAL 12034</name>
    <dbReference type="NCBI Taxonomy" id="927665"/>
    <lineage>
        <taxon>Bacteria</taxon>
        <taxon>Pseudomonadati</taxon>
        <taxon>Bacteroidota</taxon>
        <taxon>Bacteroidia</taxon>
        <taxon>Bacteroidales</taxon>
        <taxon>Tannerellaceae</taxon>
        <taxon>Parabacteroides</taxon>
    </lineage>
</organism>
<gene>
    <name evidence="1" type="ORF">HMPREF1535_03079</name>
</gene>
<dbReference type="Proteomes" id="UP000033047">
    <property type="component" value="Unassembled WGS sequence"/>
</dbReference>
<dbReference type="AlphaFoldDB" id="A0A0F5J812"/>
<dbReference type="InterPro" id="IPR052552">
    <property type="entry name" value="YeaO-like"/>
</dbReference>
<sequence length="122" mass="14449">MTQIKLKRIYEDPEPTDGYRVFVDRLWPRGMKKEAAHFDLWEKDVTPSPELRKWFHQAPDERWNEFAALYSKELNGSEAARVFVEKIRQYPVVTLLYASKSPDHNHALILKKYLGELMVGDR</sequence>
<dbReference type="EMBL" id="AQHV01000014">
    <property type="protein sequence ID" value="KKB53537.1"/>
    <property type="molecule type" value="Genomic_DNA"/>
</dbReference>